<evidence type="ECO:0000313" key="7">
    <source>
        <dbReference type="EMBL" id="TDD90662.1"/>
    </source>
</evidence>
<keyword evidence="3 5" id="KW-1133">Transmembrane helix</keyword>
<feature type="transmembrane region" description="Helical" evidence="5">
    <location>
        <begin position="241"/>
        <end position="261"/>
    </location>
</feature>
<dbReference type="Pfam" id="PF07690">
    <property type="entry name" value="MFS_1"/>
    <property type="match status" value="1"/>
</dbReference>
<dbReference type="InterPro" id="IPR020846">
    <property type="entry name" value="MFS_dom"/>
</dbReference>
<feature type="transmembrane region" description="Helical" evidence="5">
    <location>
        <begin position="299"/>
        <end position="321"/>
    </location>
</feature>
<feature type="transmembrane region" description="Helical" evidence="5">
    <location>
        <begin position="147"/>
        <end position="166"/>
    </location>
</feature>
<feature type="transmembrane region" description="Helical" evidence="5">
    <location>
        <begin position="193"/>
        <end position="212"/>
    </location>
</feature>
<dbReference type="PANTHER" id="PTHR11662">
    <property type="entry name" value="SOLUTE CARRIER FAMILY 17"/>
    <property type="match status" value="1"/>
</dbReference>
<feature type="transmembrane region" description="Helical" evidence="5">
    <location>
        <begin position="366"/>
        <end position="388"/>
    </location>
</feature>
<feature type="transmembrane region" description="Helical" evidence="5">
    <location>
        <begin position="58"/>
        <end position="76"/>
    </location>
</feature>
<dbReference type="SUPFAM" id="SSF103473">
    <property type="entry name" value="MFS general substrate transporter"/>
    <property type="match status" value="1"/>
</dbReference>
<keyword evidence="4 5" id="KW-0472">Membrane</keyword>
<keyword evidence="2 5" id="KW-0812">Transmembrane</keyword>
<comment type="subcellular location">
    <subcellularLocation>
        <location evidence="1">Cell membrane</location>
        <topology evidence="1">Multi-pass membrane protein</topology>
    </subcellularLocation>
</comment>
<evidence type="ECO:0000256" key="3">
    <source>
        <dbReference type="ARBA" id="ARBA00022989"/>
    </source>
</evidence>
<evidence type="ECO:0000256" key="4">
    <source>
        <dbReference type="ARBA" id="ARBA00023136"/>
    </source>
</evidence>
<gene>
    <name evidence="7" type="ORF">E1202_08340</name>
</gene>
<dbReference type="PROSITE" id="PS50850">
    <property type="entry name" value="MFS"/>
    <property type="match status" value="1"/>
</dbReference>
<dbReference type="Proteomes" id="UP000294723">
    <property type="component" value="Unassembled WGS sequence"/>
</dbReference>
<feature type="transmembrane region" description="Helical" evidence="5">
    <location>
        <begin position="273"/>
        <end position="293"/>
    </location>
</feature>
<reference evidence="7 8" key="1">
    <citation type="submission" date="2019-03" db="EMBL/GenBank/DDBJ databases">
        <title>Draft genome sequences of novel Actinobacteria.</title>
        <authorList>
            <person name="Sahin N."/>
            <person name="Ay H."/>
            <person name="Saygin H."/>
        </authorList>
    </citation>
    <scope>NUCLEOTIDE SEQUENCE [LARGE SCALE GENOMIC DNA]</scope>
    <source>
        <strain evidence="7 8">5K548</strain>
    </source>
</reference>
<dbReference type="Gene3D" id="1.20.1250.20">
    <property type="entry name" value="MFS general substrate transporter like domains"/>
    <property type="match status" value="2"/>
</dbReference>
<feature type="transmembrane region" description="Helical" evidence="5">
    <location>
        <begin position="333"/>
        <end position="360"/>
    </location>
</feature>
<evidence type="ECO:0000313" key="8">
    <source>
        <dbReference type="Proteomes" id="UP000294723"/>
    </source>
</evidence>
<dbReference type="InterPro" id="IPR050382">
    <property type="entry name" value="MFS_Na/Anion_cotransporter"/>
</dbReference>
<comment type="caution">
    <text evidence="7">The sequence shown here is derived from an EMBL/GenBank/DDBJ whole genome shotgun (WGS) entry which is preliminary data.</text>
</comment>
<keyword evidence="8" id="KW-1185">Reference proteome</keyword>
<feature type="transmembrane region" description="Helical" evidence="5">
    <location>
        <begin position="31"/>
        <end position="51"/>
    </location>
</feature>
<dbReference type="InterPro" id="IPR011701">
    <property type="entry name" value="MFS"/>
</dbReference>
<dbReference type="AlphaFoldDB" id="A0A4R5C1Q8"/>
<dbReference type="GO" id="GO:0022857">
    <property type="term" value="F:transmembrane transporter activity"/>
    <property type="evidence" value="ECO:0007669"/>
    <property type="project" value="InterPro"/>
</dbReference>
<dbReference type="PANTHER" id="PTHR11662:SF450">
    <property type="entry name" value="BLR1003 PROTEIN"/>
    <property type="match status" value="1"/>
</dbReference>
<dbReference type="InterPro" id="IPR036259">
    <property type="entry name" value="MFS_trans_sf"/>
</dbReference>
<proteinExistence type="predicted"/>
<feature type="transmembrane region" description="Helical" evidence="5">
    <location>
        <begin position="82"/>
        <end position="103"/>
    </location>
</feature>
<evidence type="ECO:0000256" key="1">
    <source>
        <dbReference type="ARBA" id="ARBA00004651"/>
    </source>
</evidence>
<organism evidence="7 8">
    <name type="scientific">Saccharopolyspora karakumensis</name>
    <dbReference type="NCBI Taxonomy" id="2530386"/>
    <lineage>
        <taxon>Bacteria</taxon>
        <taxon>Bacillati</taxon>
        <taxon>Actinomycetota</taxon>
        <taxon>Actinomycetes</taxon>
        <taxon>Pseudonocardiales</taxon>
        <taxon>Pseudonocardiaceae</taxon>
        <taxon>Saccharopolyspora</taxon>
    </lineage>
</organism>
<protein>
    <submittedName>
        <fullName evidence="7">MFS transporter</fullName>
    </submittedName>
</protein>
<dbReference type="GO" id="GO:0005886">
    <property type="term" value="C:plasma membrane"/>
    <property type="evidence" value="ECO:0007669"/>
    <property type="project" value="UniProtKB-SubCell"/>
</dbReference>
<evidence type="ECO:0000259" key="6">
    <source>
        <dbReference type="PROSITE" id="PS50850"/>
    </source>
</evidence>
<evidence type="ECO:0000256" key="2">
    <source>
        <dbReference type="ARBA" id="ARBA00022692"/>
    </source>
</evidence>
<feature type="domain" description="Major facilitator superfamily (MFS) profile" evidence="6">
    <location>
        <begin position="1"/>
        <end position="392"/>
    </location>
</feature>
<accession>A0A4R5C1Q8</accession>
<dbReference type="EMBL" id="SMLA01000008">
    <property type="protein sequence ID" value="TDD90662.1"/>
    <property type="molecule type" value="Genomic_DNA"/>
</dbReference>
<sequence length="406" mass="42405">MLLNFADKAVLGFAGVPIQEDLGITPQQFGLLQSAFFWLFAVGAVVLGALSSRIGLRWLLACLMLVWVLTMVPLFGPLSFGLLLACRIVLGFAEGPAFALATHAVHSWFPPEKRALPGAVVTAGASVGPLLAAPVLTWVIVTWSWHAAFGVLAAAGVVWTVVWALLGKEAPAPSAANASSLQNARVVEAPYRLLFTTGTVVGIALLTFFSYWSTTLKIAWLPVYLSDGLGYDTITTGRLVMLPYAVAAVAAIGSGLLSNRLTSRGVPRRISRGLLAGGLVVVSGLSMFAFTVLPAGMAQMLFITLAFSCNSAAYAVAFTAVADVVHPRKRGPVMGVLVAFYSLAGVIAPLVLGHFVGIAADKITGYGHGFALTGILMAVGGAAATFLVRPEQDVARLAARVEGDAR</sequence>
<feature type="transmembrane region" description="Helical" evidence="5">
    <location>
        <begin position="115"/>
        <end position="141"/>
    </location>
</feature>
<evidence type="ECO:0000256" key="5">
    <source>
        <dbReference type="SAM" id="Phobius"/>
    </source>
</evidence>
<name>A0A4R5C1Q8_9PSEU</name>